<evidence type="ECO:0000313" key="3">
    <source>
        <dbReference type="EMBL" id="PZX39544.1"/>
    </source>
</evidence>
<feature type="region of interest" description="Disordered" evidence="1">
    <location>
        <begin position="57"/>
        <end position="84"/>
    </location>
</feature>
<feature type="compositionally biased region" description="Low complexity" evidence="1">
    <location>
        <begin position="60"/>
        <end position="72"/>
    </location>
</feature>
<proteinExistence type="predicted"/>
<organism evidence="3 4">
    <name type="scientific">Roseinatronobacter thiooxidans</name>
    <dbReference type="NCBI Taxonomy" id="121821"/>
    <lineage>
        <taxon>Bacteria</taxon>
        <taxon>Pseudomonadati</taxon>
        <taxon>Pseudomonadota</taxon>
        <taxon>Alphaproteobacteria</taxon>
        <taxon>Rhodobacterales</taxon>
        <taxon>Paracoccaceae</taxon>
        <taxon>Roseinatronobacter</taxon>
    </lineage>
</organism>
<keyword evidence="2" id="KW-0732">Signal</keyword>
<dbReference type="STRING" id="121821.GCA_001870675_00659"/>
<dbReference type="RefSeq" id="WP_071469502.1">
    <property type="nucleotide sequence ID" value="NZ_MEHT01000015.1"/>
</dbReference>
<feature type="compositionally biased region" description="Low complexity" evidence="1">
    <location>
        <begin position="122"/>
        <end position="134"/>
    </location>
</feature>
<dbReference type="Proteomes" id="UP000249364">
    <property type="component" value="Unassembled WGS sequence"/>
</dbReference>
<accession>A0A2W7PT90</accession>
<evidence type="ECO:0000313" key="4">
    <source>
        <dbReference type="Proteomes" id="UP000249364"/>
    </source>
</evidence>
<dbReference type="AlphaFoldDB" id="A0A2W7PT90"/>
<feature type="region of interest" description="Disordered" evidence="1">
    <location>
        <begin position="122"/>
        <end position="142"/>
    </location>
</feature>
<evidence type="ECO:0000256" key="2">
    <source>
        <dbReference type="SAM" id="SignalP"/>
    </source>
</evidence>
<keyword evidence="4" id="KW-1185">Reference proteome</keyword>
<dbReference type="EMBL" id="QKZQ01000013">
    <property type="protein sequence ID" value="PZX39544.1"/>
    <property type="molecule type" value="Genomic_DNA"/>
</dbReference>
<comment type="caution">
    <text evidence="3">The sequence shown here is derived from an EMBL/GenBank/DDBJ whole genome shotgun (WGS) entry which is preliminary data.</text>
</comment>
<feature type="chain" id="PRO_5015968559" evidence="2">
    <location>
        <begin position="18"/>
        <end position="142"/>
    </location>
</feature>
<name>A0A2W7PT90_9RHOB</name>
<sequence>MPFFNIPLNGVPRACLAATLFVAVTQGGGYTAQAGQVSVIPPTSVVVPPIPAPTPPAPVAPALTPTTPVFAPSGQPGTQTVGLPPSTVQNVLSANISVLSPDQTREALGLIATILDNPAGLSRNQRQSLRQQRSALERQLSD</sequence>
<evidence type="ECO:0000256" key="1">
    <source>
        <dbReference type="SAM" id="MobiDB-lite"/>
    </source>
</evidence>
<feature type="compositionally biased region" description="Polar residues" evidence="1">
    <location>
        <begin position="75"/>
        <end position="84"/>
    </location>
</feature>
<gene>
    <name evidence="3" type="ORF">LY56_02712</name>
</gene>
<feature type="signal peptide" evidence="2">
    <location>
        <begin position="1"/>
        <end position="17"/>
    </location>
</feature>
<reference evidence="3 4" key="1">
    <citation type="submission" date="2018-06" db="EMBL/GenBank/DDBJ databases">
        <title>Genomic Encyclopedia of Archaeal and Bacterial Type Strains, Phase II (KMG-II): from individual species to whole genera.</title>
        <authorList>
            <person name="Goeker M."/>
        </authorList>
    </citation>
    <scope>NUCLEOTIDE SEQUENCE [LARGE SCALE GENOMIC DNA]</scope>
    <source>
        <strain evidence="3 4">DSM 13087</strain>
    </source>
</reference>
<protein>
    <submittedName>
        <fullName evidence="3">Uncharacterized protein</fullName>
    </submittedName>
</protein>